<dbReference type="PATRIC" id="fig|2041.4.peg.3300"/>
<feature type="transmembrane region" description="Helical" evidence="2">
    <location>
        <begin position="7"/>
        <end position="30"/>
    </location>
</feature>
<accession>A0A0U4CL32</accession>
<dbReference type="AlphaFoldDB" id="A0A0U4CL32"/>
<name>A0A0U4CL32_9ACTN</name>
<gene>
    <name evidence="3" type="ORF">AERYTH_15790</name>
</gene>
<dbReference type="EMBL" id="CP011502">
    <property type="protein sequence ID" value="ALX06053.1"/>
    <property type="molecule type" value="Genomic_DNA"/>
</dbReference>
<evidence type="ECO:0000313" key="3">
    <source>
        <dbReference type="EMBL" id="ALX06053.1"/>
    </source>
</evidence>
<protein>
    <submittedName>
        <fullName evidence="3">Uncharacterized protein</fullName>
    </submittedName>
</protein>
<keyword evidence="2" id="KW-1133">Transmembrane helix</keyword>
<sequence>MASAGWWRFVGSFVVPAVGIPVVATLGSGIDVLEAALWSGIAVGLLAWSLVEVLVALFGPAPQAARRRVPRAALAVLATPVPVVCWAAGFWVALGTSDAAGTVMSWAALSGLACAALTVVTALLLPHRRGLATALCAAVVLVPVVVGGAMAFYVARVDARLASAAADFPAEGDSRTAQPDEPASASSPKGPPEALRVWDESDVTCPELSDRFERWSGRPALESPVLEGESCAVEAETSWTGWRAAVRSDGRFVAVVWSPTADLFVF</sequence>
<dbReference type="STRING" id="2041.AERYTH_15790"/>
<keyword evidence="4" id="KW-1185">Reference proteome</keyword>
<feature type="region of interest" description="Disordered" evidence="1">
    <location>
        <begin position="170"/>
        <end position="195"/>
    </location>
</feature>
<keyword evidence="2" id="KW-0812">Transmembrane</keyword>
<keyword evidence="2" id="KW-0472">Membrane</keyword>
<feature type="transmembrane region" description="Helical" evidence="2">
    <location>
        <begin position="106"/>
        <end position="125"/>
    </location>
</feature>
<dbReference type="RefSeq" id="WP_067860637.1">
    <property type="nucleotide sequence ID" value="NZ_CP011502.1"/>
</dbReference>
<evidence type="ECO:0000256" key="1">
    <source>
        <dbReference type="SAM" id="MobiDB-lite"/>
    </source>
</evidence>
<dbReference type="Proteomes" id="UP000067689">
    <property type="component" value="Chromosome"/>
</dbReference>
<feature type="transmembrane region" description="Helical" evidence="2">
    <location>
        <begin position="72"/>
        <end position="94"/>
    </location>
</feature>
<feature type="transmembrane region" description="Helical" evidence="2">
    <location>
        <begin position="36"/>
        <end position="60"/>
    </location>
</feature>
<feature type="transmembrane region" description="Helical" evidence="2">
    <location>
        <begin position="132"/>
        <end position="155"/>
    </location>
</feature>
<evidence type="ECO:0000313" key="4">
    <source>
        <dbReference type="Proteomes" id="UP000067689"/>
    </source>
</evidence>
<evidence type="ECO:0000256" key="2">
    <source>
        <dbReference type="SAM" id="Phobius"/>
    </source>
</evidence>
<reference evidence="3 4" key="1">
    <citation type="journal article" date="1991" name="Int. J. Syst. Bacteriol.">
        <title>Description of the erythromycin-producing bacterium Arthrobacter sp. strain NRRL B-3381 as Aeromicrobium erythreum gen. nov., sp. nov.</title>
        <authorList>
            <person name="Miller E.S."/>
            <person name="Woese C.R."/>
            <person name="Brenner S."/>
        </authorList>
    </citation>
    <scope>NUCLEOTIDE SEQUENCE [LARGE SCALE GENOMIC DNA]</scope>
    <source>
        <strain evidence="3 4">AR18</strain>
    </source>
</reference>
<proteinExistence type="predicted"/>
<dbReference type="KEGG" id="aer:AERYTH_15790"/>
<organism evidence="3 4">
    <name type="scientific">Aeromicrobium erythreum</name>
    <dbReference type="NCBI Taxonomy" id="2041"/>
    <lineage>
        <taxon>Bacteria</taxon>
        <taxon>Bacillati</taxon>
        <taxon>Actinomycetota</taxon>
        <taxon>Actinomycetes</taxon>
        <taxon>Propionibacteriales</taxon>
        <taxon>Nocardioidaceae</taxon>
        <taxon>Aeromicrobium</taxon>
    </lineage>
</organism>